<proteinExistence type="predicted"/>
<dbReference type="EMBL" id="JAAKZV010000051">
    <property type="protein sequence ID" value="NGN65072.1"/>
    <property type="molecule type" value="Genomic_DNA"/>
</dbReference>
<dbReference type="GO" id="GO:0008168">
    <property type="term" value="F:methyltransferase activity"/>
    <property type="evidence" value="ECO:0007669"/>
    <property type="project" value="UniProtKB-KW"/>
</dbReference>
<name>A0A6G4TZ92_9ACTN</name>
<keyword evidence="2" id="KW-0489">Methyltransferase</keyword>
<sequence length="300" mass="33194">MTPLTTPDAGTEQVHDRRPRSLGEVKGWFRHADIVLFDWFLSRQDRLEQHGDLLEMGAYMGKSAIFLQAYLRAGERLTVCDLFDGEAPDNPNAREMQKSYSTLTRRAFEANFRAFHEELPRIIHGPTSWVPDEVTDASCRFVHVDASHLYEHVRGDIVAARAALGEEGVVVLDDYRAHHTPGVACAAWEAVVTGGLKPVCLTSTKFYGTWGDVASIQDELLATLGERDDCWVGAEEIAGGRVLRVNADRVPEPRLPRSRYAGEKPAPSEAGTGRVPASRGKKIAKDLLPPVVTRALRGLR</sequence>
<reference evidence="2 3" key="1">
    <citation type="submission" date="2020-02" db="EMBL/GenBank/DDBJ databases">
        <title>Whole-genome analyses of novel actinobacteria.</title>
        <authorList>
            <person name="Sahin N."/>
        </authorList>
    </citation>
    <scope>NUCLEOTIDE SEQUENCE [LARGE SCALE GENOMIC DNA]</scope>
    <source>
        <strain evidence="2 3">A7024</strain>
    </source>
</reference>
<keyword evidence="3" id="KW-1185">Reference proteome</keyword>
<dbReference type="Gene3D" id="3.40.50.150">
    <property type="entry name" value="Vaccinia Virus protein VP39"/>
    <property type="match status" value="1"/>
</dbReference>
<comment type="caution">
    <text evidence="2">The sequence shown here is derived from an EMBL/GenBank/DDBJ whole genome shotgun (WGS) entry which is preliminary data.</text>
</comment>
<gene>
    <name evidence="2" type="ORF">G5C51_14345</name>
</gene>
<dbReference type="AlphaFoldDB" id="A0A6G4TZ92"/>
<keyword evidence="2" id="KW-0808">Transferase</keyword>
<dbReference type="SUPFAM" id="SSF53335">
    <property type="entry name" value="S-adenosyl-L-methionine-dependent methyltransferases"/>
    <property type="match status" value="1"/>
</dbReference>
<feature type="region of interest" description="Disordered" evidence="1">
    <location>
        <begin position="254"/>
        <end position="281"/>
    </location>
</feature>
<organism evidence="2 3">
    <name type="scientific">Streptomyces coryli</name>
    <dbReference type="NCBI Taxonomy" id="1128680"/>
    <lineage>
        <taxon>Bacteria</taxon>
        <taxon>Bacillati</taxon>
        <taxon>Actinomycetota</taxon>
        <taxon>Actinomycetes</taxon>
        <taxon>Kitasatosporales</taxon>
        <taxon>Streptomycetaceae</taxon>
        <taxon>Streptomyces</taxon>
    </lineage>
</organism>
<evidence type="ECO:0000256" key="1">
    <source>
        <dbReference type="SAM" id="MobiDB-lite"/>
    </source>
</evidence>
<evidence type="ECO:0000313" key="2">
    <source>
        <dbReference type="EMBL" id="NGN65072.1"/>
    </source>
</evidence>
<protein>
    <submittedName>
        <fullName evidence="2">Class I SAM-dependent methyltransferase</fullName>
    </submittedName>
</protein>
<dbReference type="Proteomes" id="UP000481583">
    <property type="component" value="Unassembled WGS sequence"/>
</dbReference>
<evidence type="ECO:0000313" key="3">
    <source>
        <dbReference type="Proteomes" id="UP000481583"/>
    </source>
</evidence>
<dbReference type="InterPro" id="IPR029063">
    <property type="entry name" value="SAM-dependent_MTases_sf"/>
</dbReference>
<accession>A0A6G4TZ92</accession>
<dbReference type="Pfam" id="PF13578">
    <property type="entry name" value="Methyltransf_24"/>
    <property type="match status" value="1"/>
</dbReference>
<dbReference type="GO" id="GO:0032259">
    <property type="term" value="P:methylation"/>
    <property type="evidence" value="ECO:0007669"/>
    <property type="project" value="UniProtKB-KW"/>
</dbReference>